<dbReference type="RefSeq" id="WP_277275856.1">
    <property type="nucleotide sequence ID" value="NZ_JAROCY010000004.1"/>
</dbReference>
<protein>
    <submittedName>
        <fullName evidence="2">Uncharacterized protein</fullName>
    </submittedName>
</protein>
<proteinExistence type="predicted"/>
<accession>A0ABT6CFF8</accession>
<dbReference type="EMBL" id="JAROCY010000004">
    <property type="protein sequence ID" value="MDF8332650.1"/>
    <property type="molecule type" value="Genomic_DNA"/>
</dbReference>
<feature type="transmembrane region" description="Helical" evidence="1">
    <location>
        <begin position="40"/>
        <end position="63"/>
    </location>
</feature>
<organism evidence="2 3">
    <name type="scientific">Novosphingobium cyanobacteriorum</name>
    <dbReference type="NCBI Taxonomy" id="3024215"/>
    <lineage>
        <taxon>Bacteria</taxon>
        <taxon>Pseudomonadati</taxon>
        <taxon>Pseudomonadota</taxon>
        <taxon>Alphaproteobacteria</taxon>
        <taxon>Sphingomonadales</taxon>
        <taxon>Sphingomonadaceae</taxon>
        <taxon>Novosphingobium</taxon>
    </lineage>
</organism>
<name>A0ABT6CFF8_9SPHN</name>
<gene>
    <name evidence="2" type="ORF">POM99_05490</name>
</gene>
<evidence type="ECO:0000313" key="2">
    <source>
        <dbReference type="EMBL" id="MDF8332650.1"/>
    </source>
</evidence>
<evidence type="ECO:0000313" key="3">
    <source>
        <dbReference type="Proteomes" id="UP001222770"/>
    </source>
</evidence>
<reference evidence="2 3" key="1">
    <citation type="submission" date="2023-03" db="EMBL/GenBank/DDBJ databases">
        <title>Novosphingobium cyanobacteriorum sp. nov., isolated from a eutrophic reservoir during the Microcystis bloom period.</title>
        <authorList>
            <person name="Kang M."/>
            <person name="Le V."/>
            <person name="Ko S.-R."/>
            <person name="Lee S.-A."/>
            <person name="Ahn C.-Y."/>
        </authorList>
    </citation>
    <scope>NUCLEOTIDE SEQUENCE [LARGE SCALE GENOMIC DNA]</scope>
    <source>
        <strain evidence="2 3">HBC54</strain>
    </source>
</reference>
<keyword evidence="1" id="KW-0472">Membrane</keyword>
<dbReference type="Proteomes" id="UP001222770">
    <property type="component" value="Unassembled WGS sequence"/>
</dbReference>
<sequence>MKKLMGGILLAAGLLIAGLSGLCSLVLLVSTLFSVEDPAGIFWMAGMVAVVGGIPFAIGFGLFKFGQSLIRSAKVEVDIDSLR</sequence>
<keyword evidence="3" id="KW-1185">Reference proteome</keyword>
<comment type="caution">
    <text evidence="2">The sequence shown here is derived from an EMBL/GenBank/DDBJ whole genome shotgun (WGS) entry which is preliminary data.</text>
</comment>
<evidence type="ECO:0000256" key="1">
    <source>
        <dbReference type="SAM" id="Phobius"/>
    </source>
</evidence>
<keyword evidence="1" id="KW-1133">Transmembrane helix</keyword>
<keyword evidence="1" id="KW-0812">Transmembrane</keyword>